<protein>
    <submittedName>
        <fullName evidence="1">ParB-like nuclease domain-containing protein</fullName>
    </submittedName>
</protein>
<dbReference type="AlphaFoldDB" id="A0A9X1CRE7"/>
<dbReference type="RefSeq" id="WP_214037502.1">
    <property type="nucleotide sequence ID" value="NZ_JAGJWT010000002.1"/>
</dbReference>
<dbReference type="Gene3D" id="3.90.1530.10">
    <property type="entry name" value="Conserved hypothetical protein from pyrococcus furiosus pfu- 392566-001, ParB domain"/>
    <property type="match status" value="1"/>
</dbReference>
<gene>
    <name evidence="1" type="ORF">J8641_04385</name>
</gene>
<accession>A0A9X1CRE7</accession>
<organism evidence="1 2">
    <name type="scientific">Neisseria elongata subsp. nitroreducens</name>
    <dbReference type="NCBI Taxonomy" id="90367"/>
    <lineage>
        <taxon>Bacteria</taxon>
        <taxon>Pseudomonadati</taxon>
        <taxon>Pseudomonadota</taxon>
        <taxon>Betaproteobacteria</taxon>
        <taxon>Neisseriales</taxon>
        <taxon>Neisseriaceae</taxon>
        <taxon>Neisseria</taxon>
    </lineage>
</organism>
<comment type="caution">
    <text evidence="1">The sequence shown here is derived from an EMBL/GenBank/DDBJ whole genome shotgun (WGS) entry which is preliminary data.</text>
</comment>
<dbReference type="EMBL" id="JAGJWT010000002">
    <property type="protein sequence ID" value="MBS9340067.1"/>
    <property type="molecule type" value="Genomic_DNA"/>
</dbReference>
<proteinExistence type="predicted"/>
<dbReference type="Proteomes" id="UP000708805">
    <property type="component" value="Unassembled WGS sequence"/>
</dbReference>
<dbReference type="SUPFAM" id="SSF110849">
    <property type="entry name" value="ParB/Sulfiredoxin"/>
    <property type="match status" value="1"/>
</dbReference>
<name>A0A9X1CRE7_NEIEL</name>
<evidence type="ECO:0000313" key="1">
    <source>
        <dbReference type="EMBL" id="MBS9340067.1"/>
    </source>
</evidence>
<sequence>MSSEKIKLLPVKELHFDPNNPRFFNGQGRVFDSEQDVIDFMLRAEAISDLVYSIGQQGFFAAEPLIVIEKEGKYIVAEGNRRLAALKVLNAANAAGSETAAFSLPANIVAIAESLEHHPQEVPCLVYQSEAEVLHFLGYRHVTGIRTWGALQKAFYLERLMHSWQKKDESLKQPENYPELFRKLAKDIGSSTPAIRRSLTALAFYKKGAEQNSYFFGVQGIEPADVNFGSLYTALSYPNIAEYVGIEAGDLSLGNLDTEHAKRLSVWMFERKAGDVKPVISDTRELKNLNYVLGHEEAKAQLEQENDLTSALLLTLSRDMGIERLLKQIGQINEQIYRLSNDVSFTPTEDLISQAKQRSESLEDFSIRWKRKLKECLGKEGE</sequence>
<reference evidence="1" key="1">
    <citation type="submission" date="2021-04" db="EMBL/GenBank/DDBJ databases">
        <title>Genomic characterization of endocarditis-associated Neisseria elongata subsp. nitroreducens.</title>
        <authorList>
            <person name="Schorner M."/>
            <person name="Passarelli-Araujo H."/>
            <person name="Scheffer M."/>
            <person name="Barazzetti F."/>
            <person name="Martins J."/>
            <person name="Machado H."/>
            <person name="Palmeiro J."/>
            <person name="Bazzo M."/>
        </authorList>
    </citation>
    <scope>NUCLEOTIDE SEQUENCE</scope>
    <source>
        <strain evidence="1">Nel_M001</strain>
    </source>
</reference>
<evidence type="ECO:0000313" key="2">
    <source>
        <dbReference type="Proteomes" id="UP000708805"/>
    </source>
</evidence>
<dbReference type="InterPro" id="IPR036086">
    <property type="entry name" value="ParB/Sulfiredoxin_sf"/>
</dbReference>